<dbReference type="Pfam" id="PF07707">
    <property type="entry name" value="BACK"/>
    <property type="match status" value="1"/>
</dbReference>
<dbReference type="Gene3D" id="1.25.40.420">
    <property type="match status" value="1"/>
</dbReference>
<organism evidence="4 5">
    <name type="scientific">Prymnesium parvum</name>
    <name type="common">Toxic golden alga</name>
    <dbReference type="NCBI Taxonomy" id="97485"/>
    <lineage>
        <taxon>Eukaryota</taxon>
        <taxon>Haptista</taxon>
        <taxon>Haptophyta</taxon>
        <taxon>Prymnesiophyceae</taxon>
        <taxon>Prymnesiales</taxon>
        <taxon>Prymnesiaceae</taxon>
        <taxon>Prymnesium</taxon>
    </lineage>
</organism>
<dbReference type="PROSITE" id="PS50097">
    <property type="entry name" value="BTB"/>
    <property type="match status" value="1"/>
</dbReference>
<dbReference type="SUPFAM" id="SSF54695">
    <property type="entry name" value="POZ domain"/>
    <property type="match status" value="1"/>
</dbReference>
<dbReference type="EMBL" id="JBGBPQ010000021">
    <property type="protein sequence ID" value="KAL1503457.1"/>
    <property type="molecule type" value="Genomic_DNA"/>
</dbReference>
<accession>A0AB34IMR2</accession>
<dbReference type="SMART" id="SM00875">
    <property type="entry name" value="BACK"/>
    <property type="match status" value="1"/>
</dbReference>
<keyword evidence="1" id="KW-0880">Kelch repeat</keyword>
<name>A0AB34IMR2_PRYPA</name>
<keyword evidence="2" id="KW-0677">Repeat</keyword>
<comment type="caution">
    <text evidence="4">The sequence shown here is derived from an EMBL/GenBank/DDBJ whole genome shotgun (WGS) entry which is preliminary data.</text>
</comment>
<gene>
    <name evidence="4" type="ORF">AB1Y20_011942</name>
</gene>
<dbReference type="AlphaFoldDB" id="A0AB34IMR2"/>
<feature type="domain" description="BTB" evidence="3">
    <location>
        <begin position="80"/>
        <end position="153"/>
    </location>
</feature>
<keyword evidence="5" id="KW-1185">Reference proteome</keyword>
<sequence length="391" mass="43684">MEVQAVDETEEEERTIEEALRLEEEHAAFIARHREQQLDLERFATVEHDEDEGEPRSFSVCAPEFLAQKMGEARSELDLSDVDIQVGGVTFAAHKFPLMIGSPVLRARFTSLVGAANDSDGDKKTLVRLEGMESHIFEGVLGFFYTGSVELDSASVLPTLYAADQLQVTRLCELCTELLEAQLGLENAIDVFKLATGGLPPGVKTEQLRKASMLFILRHFVELVDNIIELSVEQMSRLLSDDALNAPEELVFRTVVRWRRKHRDEKGSDAAFTRLLRLVRFPLLSPRFLGGEARDVAVDSTLPAGLSTLIKDLILEGFSVIHRGQLSSTSARSDSWNTASQEYDSIDGRCQRKRSRVGTRIVETHFTCAQDSNTDFIVHSDEFGVHPGMFL</sequence>
<proteinExistence type="predicted"/>
<dbReference type="SMART" id="SM00225">
    <property type="entry name" value="BTB"/>
    <property type="match status" value="1"/>
</dbReference>
<dbReference type="PANTHER" id="PTHR45632:SF3">
    <property type="entry name" value="KELCH-LIKE PROTEIN 32"/>
    <property type="match status" value="1"/>
</dbReference>
<evidence type="ECO:0000256" key="2">
    <source>
        <dbReference type="ARBA" id="ARBA00022737"/>
    </source>
</evidence>
<dbReference type="InterPro" id="IPR011705">
    <property type="entry name" value="BACK"/>
</dbReference>
<protein>
    <recommendedName>
        <fullName evidence="3">BTB domain-containing protein</fullName>
    </recommendedName>
</protein>
<dbReference type="InterPro" id="IPR011333">
    <property type="entry name" value="SKP1/BTB/POZ_sf"/>
</dbReference>
<evidence type="ECO:0000259" key="3">
    <source>
        <dbReference type="PROSITE" id="PS50097"/>
    </source>
</evidence>
<dbReference type="Gene3D" id="3.30.710.10">
    <property type="entry name" value="Potassium Channel Kv1.1, Chain A"/>
    <property type="match status" value="1"/>
</dbReference>
<evidence type="ECO:0000313" key="5">
    <source>
        <dbReference type="Proteomes" id="UP001515480"/>
    </source>
</evidence>
<dbReference type="Proteomes" id="UP001515480">
    <property type="component" value="Unassembled WGS sequence"/>
</dbReference>
<dbReference type="InterPro" id="IPR000210">
    <property type="entry name" value="BTB/POZ_dom"/>
</dbReference>
<evidence type="ECO:0000313" key="4">
    <source>
        <dbReference type="EMBL" id="KAL1503457.1"/>
    </source>
</evidence>
<evidence type="ECO:0000256" key="1">
    <source>
        <dbReference type="ARBA" id="ARBA00022441"/>
    </source>
</evidence>
<dbReference type="Pfam" id="PF00651">
    <property type="entry name" value="BTB"/>
    <property type="match status" value="1"/>
</dbReference>
<reference evidence="4 5" key="1">
    <citation type="journal article" date="2024" name="Science">
        <title>Giant polyketide synthase enzymes in the biosynthesis of giant marine polyether toxins.</title>
        <authorList>
            <person name="Fallon T.R."/>
            <person name="Shende V.V."/>
            <person name="Wierzbicki I.H."/>
            <person name="Pendleton A.L."/>
            <person name="Watervoot N.F."/>
            <person name="Auber R.P."/>
            <person name="Gonzalez D.J."/>
            <person name="Wisecaver J.H."/>
            <person name="Moore B.S."/>
        </authorList>
    </citation>
    <scope>NUCLEOTIDE SEQUENCE [LARGE SCALE GENOMIC DNA]</scope>
    <source>
        <strain evidence="4 5">12B1</strain>
    </source>
</reference>
<dbReference type="PANTHER" id="PTHR45632">
    <property type="entry name" value="LD33804P"/>
    <property type="match status" value="1"/>
</dbReference>